<name>A0A4D6MTT1_VIGUN</name>
<evidence type="ECO:0000313" key="1">
    <source>
        <dbReference type="EMBL" id="QCE03297.1"/>
    </source>
</evidence>
<dbReference type="EMBL" id="CP039352">
    <property type="protein sequence ID" value="QCE03297.1"/>
    <property type="molecule type" value="Genomic_DNA"/>
</dbReference>
<proteinExistence type="predicted"/>
<accession>A0A4D6MTT1</accession>
<dbReference type="Proteomes" id="UP000501690">
    <property type="component" value="Linkage Group LG8"/>
</dbReference>
<protein>
    <submittedName>
        <fullName evidence="1">Uncharacterized protein</fullName>
    </submittedName>
</protein>
<evidence type="ECO:0000313" key="2">
    <source>
        <dbReference type="Proteomes" id="UP000501690"/>
    </source>
</evidence>
<gene>
    <name evidence="1" type="ORF">DEO72_LG8g1321</name>
</gene>
<dbReference type="AlphaFoldDB" id="A0A4D6MTT1"/>
<keyword evidence="2" id="KW-1185">Reference proteome</keyword>
<organism evidence="1 2">
    <name type="scientific">Vigna unguiculata</name>
    <name type="common">Cowpea</name>
    <dbReference type="NCBI Taxonomy" id="3917"/>
    <lineage>
        <taxon>Eukaryota</taxon>
        <taxon>Viridiplantae</taxon>
        <taxon>Streptophyta</taxon>
        <taxon>Embryophyta</taxon>
        <taxon>Tracheophyta</taxon>
        <taxon>Spermatophyta</taxon>
        <taxon>Magnoliopsida</taxon>
        <taxon>eudicotyledons</taxon>
        <taxon>Gunneridae</taxon>
        <taxon>Pentapetalae</taxon>
        <taxon>rosids</taxon>
        <taxon>fabids</taxon>
        <taxon>Fabales</taxon>
        <taxon>Fabaceae</taxon>
        <taxon>Papilionoideae</taxon>
        <taxon>50 kb inversion clade</taxon>
        <taxon>NPAAA clade</taxon>
        <taxon>indigoferoid/millettioid clade</taxon>
        <taxon>Phaseoleae</taxon>
        <taxon>Vigna</taxon>
    </lineage>
</organism>
<reference evidence="1 2" key="1">
    <citation type="submission" date="2019-04" db="EMBL/GenBank/DDBJ databases">
        <title>An improved genome assembly and genetic linkage map for asparagus bean, Vigna unguiculata ssp. sesquipedialis.</title>
        <authorList>
            <person name="Xia Q."/>
            <person name="Zhang R."/>
            <person name="Dong Y."/>
        </authorList>
    </citation>
    <scope>NUCLEOTIDE SEQUENCE [LARGE SCALE GENOMIC DNA]</scope>
    <source>
        <tissue evidence="1">Leaf</tissue>
    </source>
</reference>
<sequence>MYLSPSENTCSMSFSLSERIKIRIQGCSFILRVHCKTVTTALLPSRVTHCAARIQTLTQPVVISVTNTRSFNCSVRNILEFTPSRPFRDRSLPTRVAQTSEKPDRIESHVHSAAFSLAFCEIQSVEHRLGEVSGDYCDGGASSPSMFVEVLKAM</sequence>